<dbReference type="EMBL" id="JBHSRF010000017">
    <property type="protein sequence ID" value="MFC6082477.1"/>
    <property type="molecule type" value="Genomic_DNA"/>
</dbReference>
<proteinExistence type="predicted"/>
<evidence type="ECO:0000313" key="1">
    <source>
        <dbReference type="EMBL" id="MFC6082477.1"/>
    </source>
</evidence>
<dbReference type="GO" id="GO:0032259">
    <property type="term" value="P:methylation"/>
    <property type="evidence" value="ECO:0007669"/>
    <property type="project" value="UniProtKB-KW"/>
</dbReference>
<dbReference type="RefSeq" id="WP_380752561.1">
    <property type="nucleotide sequence ID" value="NZ_JBHSRF010000017.1"/>
</dbReference>
<keyword evidence="1" id="KW-0489">Methyltransferase</keyword>
<dbReference type="Proteomes" id="UP001596137">
    <property type="component" value="Unassembled WGS sequence"/>
</dbReference>
<dbReference type="InterPro" id="IPR029063">
    <property type="entry name" value="SAM-dependent_MTases_sf"/>
</dbReference>
<gene>
    <name evidence="1" type="ORF">ACFP1K_15025</name>
</gene>
<name>A0ABW1NIY3_9ACTN</name>
<keyword evidence="1" id="KW-0808">Transferase</keyword>
<dbReference type="SUPFAM" id="SSF53335">
    <property type="entry name" value="S-adenosyl-L-methionine-dependent methyltransferases"/>
    <property type="match status" value="1"/>
</dbReference>
<dbReference type="Pfam" id="PF13578">
    <property type="entry name" value="Methyltransf_24"/>
    <property type="match status" value="1"/>
</dbReference>
<keyword evidence="2" id="KW-1185">Reference proteome</keyword>
<comment type="caution">
    <text evidence="1">The sequence shown here is derived from an EMBL/GenBank/DDBJ whole genome shotgun (WGS) entry which is preliminary data.</text>
</comment>
<evidence type="ECO:0000313" key="2">
    <source>
        <dbReference type="Proteomes" id="UP001596137"/>
    </source>
</evidence>
<protein>
    <submittedName>
        <fullName evidence="1">O-methyltransferase</fullName>
        <ecNumber evidence="1">2.1.1.-</ecNumber>
    </submittedName>
</protein>
<organism evidence="1 2">
    <name type="scientific">Sphaerisporangium aureirubrum</name>
    <dbReference type="NCBI Taxonomy" id="1544736"/>
    <lineage>
        <taxon>Bacteria</taxon>
        <taxon>Bacillati</taxon>
        <taxon>Actinomycetota</taxon>
        <taxon>Actinomycetes</taxon>
        <taxon>Streptosporangiales</taxon>
        <taxon>Streptosporangiaceae</taxon>
        <taxon>Sphaerisporangium</taxon>
    </lineage>
</organism>
<reference evidence="2" key="1">
    <citation type="journal article" date="2019" name="Int. J. Syst. Evol. Microbiol.">
        <title>The Global Catalogue of Microorganisms (GCM) 10K type strain sequencing project: providing services to taxonomists for standard genome sequencing and annotation.</title>
        <authorList>
            <consortium name="The Broad Institute Genomics Platform"/>
            <consortium name="The Broad Institute Genome Sequencing Center for Infectious Disease"/>
            <person name="Wu L."/>
            <person name="Ma J."/>
        </authorList>
    </citation>
    <scope>NUCLEOTIDE SEQUENCE [LARGE SCALE GENOMIC DNA]</scope>
    <source>
        <strain evidence="2">JCM 30346</strain>
    </source>
</reference>
<accession>A0ABW1NIY3</accession>
<dbReference type="Gene3D" id="3.40.50.150">
    <property type="entry name" value="Vaccinia Virus protein VP39"/>
    <property type="match status" value="1"/>
</dbReference>
<sequence length="256" mass="28209">MTALLTFPQRRQHRSVDSESLQKQHCHMDMSMPSAGLKSALFSDSGISDQSRINSLMEGIFRHAQGPGNALDDGISCLAQILYLMYLARARKASSIAEIGFNIGFSSIAFLESSPQAKVTSFEINTEASVKSAKEFIDSRYPGRHRLIYGDSTQTVPAFQVPRSADGFDLIFIDGGHEYSCAKADITNARRLAKPGAMLVVDDLTPWFKWGIGPTIAWEEAVRDEIVTPLEFMSDALAVSRIQGPAERAWAVGQYR</sequence>
<dbReference type="EC" id="2.1.1.-" evidence="1"/>
<dbReference type="GO" id="GO:0008168">
    <property type="term" value="F:methyltransferase activity"/>
    <property type="evidence" value="ECO:0007669"/>
    <property type="project" value="UniProtKB-KW"/>
</dbReference>